<dbReference type="EMBL" id="UGEX01000001">
    <property type="protein sequence ID" value="STL84987.1"/>
    <property type="molecule type" value="Genomic_DNA"/>
</dbReference>
<dbReference type="AlphaFoldDB" id="A0A377C7W1"/>
<proteinExistence type="predicted"/>
<sequence length="34" mass="4303">MFQKQMSFIVDKRLLHAKIFFLHQEKYYLTIWAK</sequence>
<organism evidence="1 2">
    <name type="scientific">Escherichia coli</name>
    <dbReference type="NCBI Taxonomy" id="562"/>
    <lineage>
        <taxon>Bacteria</taxon>
        <taxon>Pseudomonadati</taxon>
        <taxon>Pseudomonadota</taxon>
        <taxon>Gammaproteobacteria</taxon>
        <taxon>Enterobacterales</taxon>
        <taxon>Enterobacteriaceae</taxon>
        <taxon>Escherichia</taxon>
    </lineage>
</organism>
<evidence type="ECO:0000313" key="2">
    <source>
        <dbReference type="Proteomes" id="UP000254088"/>
    </source>
</evidence>
<protein>
    <submittedName>
        <fullName evidence="1">Uncharacterized protein</fullName>
    </submittedName>
</protein>
<accession>A0A377C7W1</accession>
<reference evidence="1 2" key="1">
    <citation type="submission" date="2018-06" db="EMBL/GenBank/DDBJ databases">
        <authorList>
            <consortium name="Pathogen Informatics"/>
            <person name="Doyle S."/>
        </authorList>
    </citation>
    <scope>NUCLEOTIDE SEQUENCE [LARGE SCALE GENOMIC DNA]</scope>
    <source>
        <strain evidence="1 2">NCTC10429</strain>
    </source>
</reference>
<gene>
    <name evidence="1" type="ORF">NCTC10429_01967</name>
</gene>
<name>A0A377C7W1_ECOLX</name>
<dbReference type="Proteomes" id="UP000254088">
    <property type="component" value="Unassembled WGS sequence"/>
</dbReference>
<evidence type="ECO:0000313" key="1">
    <source>
        <dbReference type="EMBL" id="STL84987.1"/>
    </source>
</evidence>